<protein>
    <submittedName>
        <fullName evidence="1">Uncharacterized protein</fullName>
    </submittedName>
</protein>
<comment type="caution">
    <text evidence="1">The sequence shown here is derived from an EMBL/GenBank/DDBJ whole genome shotgun (WGS) entry which is preliminary data.</text>
</comment>
<gene>
    <name evidence="1" type="ORF">BV898_04266</name>
</gene>
<accession>A0A1W0X2M1</accession>
<dbReference type="EMBL" id="MTYJ01000021">
    <property type="protein sequence ID" value="OQV21688.1"/>
    <property type="molecule type" value="Genomic_DNA"/>
</dbReference>
<keyword evidence="2" id="KW-1185">Reference proteome</keyword>
<proteinExistence type="predicted"/>
<reference evidence="2" key="1">
    <citation type="submission" date="2017-01" db="EMBL/GenBank/DDBJ databases">
        <title>Comparative genomics of anhydrobiosis in the tardigrade Hypsibius dujardini.</title>
        <authorList>
            <person name="Yoshida Y."/>
            <person name="Koutsovoulos G."/>
            <person name="Laetsch D."/>
            <person name="Stevens L."/>
            <person name="Kumar S."/>
            <person name="Horikawa D."/>
            <person name="Ishino K."/>
            <person name="Komine S."/>
            <person name="Tomita M."/>
            <person name="Blaxter M."/>
            <person name="Arakawa K."/>
        </authorList>
    </citation>
    <scope>NUCLEOTIDE SEQUENCE [LARGE SCALE GENOMIC DNA]</scope>
    <source>
        <strain evidence="2">Z151</strain>
    </source>
</reference>
<evidence type="ECO:0000313" key="2">
    <source>
        <dbReference type="Proteomes" id="UP000192578"/>
    </source>
</evidence>
<dbReference type="AlphaFoldDB" id="A0A1W0X2M1"/>
<sequence length="74" mass="8277">MGSTIPVPDGVGFHEECVYDWPGGQWKITSGPTTGMIILFSYTRLFPPASTFLTADPQSPRMPFFDRCCSRRFA</sequence>
<name>A0A1W0X2M1_HYPEX</name>
<evidence type="ECO:0000313" key="1">
    <source>
        <dbReference type="EMBL" id="OQV21688.1"/>
    </source>
</evidence>
<organism evidence="1 2">
    <name type="scientific">Hypsibius exemplaris</name>
    <name type="common">Freshwater tardigrade</name>
    <dbReference type="NCBI Taxonomy" id="2072580"/>
    <lineage>
        <taxon>Eukaryota</taxon>
        <taxon>Metazoa</taxon>
        <taxon>Ecdysozoa</taxon>
        <taxon>Tardigrada</taxon>
        <taxon>Eutardigrada</taxon>
        <taxon>Parachela</taxon>
        <taxon>Hypsibioidea</taxon>
        <taxon>Hypsibiidae</taxon>
        <taxon>Hypsibius</taxon>
    </lineage>
</organism>
<dbReference type="Proteomes" id="UP000192578">
    <property type="component" value="Unassembled WGS sequence"/>
</dbReference>